<dbReference type="Pfam" id="PF06094">
    <property type="entry name" value="GGACT"/>
    <property type="match status" value="1"/>
</dbReference>
<dbReference type="AlphaFoldDB" id="X7EHU1"/>
<dbReference type="InterPro" id="IPR020084">
    <property type="entry name" value="NUDIX_hydrolase_CS"/>
</dbReference>
<dbReference type="GO" id="GO:0046872">
    <property type="term" value="F:metal ion binding"/>
    <property type="evidence" value="ECO:0007669"/>
    <property type="project" value="UniProtKB-KW"/>
</dbReference>
<comment type="function">
    <text evidence="8">Acts on ADP-mannose and ADP-glucose as well as ADP-ribose. Prevents glycogen biosynthesis. The reaction catalyzed by this enzyme is a limiting step of the gluconeogenic process.</text>
</comment>
<dbReference type="EC" id="3.6.1.13" evidence="3"/>
<dbReference type="CDD" id="cd24155">
    <property type="entry name" value="NUDIX_ADPRase"/>
    <property type="match status" value="1"/>
</dbReference>
<evidence type="ECO:0000256" key="14">
    <source>
        <dbReference type="PIRSR" id="PIRSR604385-3"/>
    </source>
</evidence>
<dbReference type="InterPro" id="IPR004385">
    <property type="entry name" value="NDP_pyrophosphatase"/>
</dbReference>
<evidence type="ECO:0000256" key="13">
    <source>
        <dbReference type="PIRSR" id="PIRSR604385-2"/>
    </source>
</evidence>
<evidence type="ECO:0000256" key="7">
    <source>
        <dbReference type="ARBA" id="ARBA00022842"/>
    </source>
</evidence>
<dbReference type="InterPro" id="IPR015797">
    <property type="entry name" value="NUDIX_hydrolase-like_dom_sf"/>
</dbReference>
<dbReference type="STRING" id="1449350.OCH239_14675"/>
<comment type="cofactor">
    <cofactor evidence="1 13">
        <name>Mg(2+)</name>
        <dbReference type="ChEBI" id="CHEBI:18420"/>
    </cofactor>
</comment>
<reference evidence="16 17" key="1">
    <citation type="submission" date="2014-01" db="EMBL/GenBank/DDBJ databases">
        <title>Roseivivax halodurans JCM 10272 Genome Sequencing.</title>
        <authorList>
            <person name="Lai Q."/>
            <person name="Li G."/>
            <person name="Shao Z."/>
        </authorList>
    </citation>
    <scope>NUCLEOTIDE SEQUENCE [LARGE SCALE GENOMIC DNA]</scope>
    <source>
        <strain evidence="16 17">JCM 10272</strain>
    </source>
</reference>
<evidence type="ECO:0000313" key="17">
    <source>
        <dbReference type="Proteomes" id="UP000022447"/>
    </source>
</evidence>
<dbReference type="NCBIfam" id="TIGR00052">
    <property type="entry name" value="nudix-type nucleoside diphosphatase, YffH/AdpP family"/>
    <property type="match status" value="1"/>
</dbReference>
<dbReference type="Gene3D" id="3.10.490.10">
    <property type="entry name" value="Gamma-glutamyl cyclotransferase-like"/>
    <property type="match status" value="1"/>
</dbReference>
<dbReference type="GO" id="GO:0047631">
    <property type="term" value="F:ADP-ribose diphosphatase activity"/>
    <property type="evidence" value="ECO:0007669"/>
    <property type="project" value="UniProtKB-EC"/>
</dbReference>
<evidence type="ECO:0000256" key="5">
    <source>
        <dbReference type="ARBA" id="ARBA00022723"/>
    </source>
</evidence>
<evidence type="ECO:0000256" key="10">
    <source>
        <dbReference type="ARBA" id="ARBA00030308"/>
    </source>
</evidence>
<feature type="short sequence motif" description="Nudix box" evidence="14">
    <location>
        <begin position="260"/>
        <end position="282"/>
    </location>
</feature>
<keyword evidence="6" id="KW-0378">Hydrolase</keyword>
<feature type="binding site" evidence="13">
    <location>
        <position position="259"/>
    </location>
    <ligand>
        <name>Mg(2+)</name>
        <dbReference type="ChEBI" id="CHEBI:18420"/>
        <label>1</label>
    </ligand>
</feature>
<evidence type="ECO:0000259" key="15">
    <source>
        <dbReference type="PROSITE" id="PS51462"/>
    </source>
</evidence>
<evidence type="ECO:0000256" key="12">
    <source>
        <dbReference type="ARBA" id="ARBA00049546"/>
    </source>
</evidence>
<feature type="binding site" evidence="13">
    <location>
        <position position="328"/>
    </location>
    <ligand>
        <name>Mg(2+)</name>
        <dbReference type="ChEBI" id="CHEBI:18420"/>
        <label>1</label>
    </ligand>
</feature>
<dbReference type="GO" id="GO:0019144">
    <property type="term" value="F:ADP-sugar diphosphatase activity"/>
    <property type="evidence" value="ECO:0007669"/>
    <property type="project" value="TreeGrafter"/>
</dbReference>
<feature type="binding site" evidence="13">
    <location>
        <position position="279"/>
    </location>
    <ligand>
        <name>Mg(2+)</name>
        <dbReference type="ChEBI" id="CHEBI:18420"/>
        <label>1</label>
    </ligand>
</feature>
<keyword evidence="17" id="KW-1185">Reference proteome</keyword>
<comment type="similarity">
    <text evidence="2">Belongs to the Nudix hydrolase family. NudF subfamily.</text>
</comment>
<evidence type="ECO:0000256" key="3">
    <source>
        <dbReference type="ARBA" id="ARBA00012453"/>
    </source>
</evidence>
<dbReference type="SUPFAM" id="SSF55811">
    <property type="entry name" value="Nudix"/>
    <property type="match status" value="1"/>
</dbReference>
<dbReference type="PANTHER" id="PTHR11839:SF5">
    <property type="entry name" value="ADP-RIBOSE PYROPHOSPHATASE"/>
    <property type="match status" value="1"/>
</dbReference>
<dbReference type="RefSeq" id="WP_037259938.1">
    <property type="nucleotide sequence ID" value="NZ_JALZ01000004.1"/>
</dbReference>
<dbReference type="EMBL" id="JALZ01000004">
    <property type="protein sequence ID" value="ETX15679.1"/>
    <property type="molecule type" value="Genomic_DNA"/>
</dbReference>
<keyword evidence="7 13" id="KW-0460">Magnesium</keyword>
<evidence type="ECO:0000256" key="4">
    <source>
        <dbReference type="ARBA" id="ARBA00013297"/>
    </source>
</evidence>
<dbReference type="Proteomes" id="UP000022447">
    <property type="component" value="Unassembled WGS sequence"/>
</dbReference>
<dbReference type="PANTHER" id="PTHR11839">
    <property type="entry name" value="UDP/ADP-SUGAR PYROPHOSPHATASE"/>
    <property type="match status" value="1"/>
</dbReference>
<organism evidence="16 17">
    <name type="scientific">Roseivivax halodurans JCM 10272</name>
    <dbReference type="NCBI Taxonomy" id="1449350"/>
    <lineage>
        <taxon>Bacteria</taxon>
        <taxon>Pseudomonadati</taxon>
        <taxon>Pseudomonadota</taxon>
        <taxon>Alphaproteobacteria</taxon>
        <taxon>Rhodobacterales</taxon>
        <taxon>Roseobacteraceae</taxon>
        <taxon>Roseivivax</taxon>
    </lineage>
</organism>
<feature type="domain" description="Nudix hydrolase" evidence="15">
    <location>
        <begin position="217"/>
        <end position="357"/>
    </location>
</feature>
<evidence type="ECO:0000256" key="9">
    <source>
        <dbReference type="ARBA" id="ARBA00030162"/>
    </source>
</evidence>
<evidence type="ECO:0000256" key="11">
    <source>
        <dbReference type="ARBA" id="ARBA00033056"/>
    </source>
</evidence>
<feature type="binding site" evidence="13">
    <location>
        <position position="275"/>
    </location>
    <ligand>
        <name>Mg(2+)</name>
        <dbReference type="ChEBI" id="CHEBI:18420"/>
        <label>1</label>
    </ligand>
</feature>
<dbReference type="InterPro" id="IPR000086">
    <property type="entry name" value="NUDIX_hydrolase_dom"/>
</dbReference>
<dbReference type="InterPro" id="IPR036568">
    <property type="entry name" value="GGCT-like_sf"/>
</dbReference>
<evidence type="ECO:0000256" key="8">
    <source>
        <dbReference type="ARBA" id="ARBA00025164"/>
    </source>
</evidence>
<dbReference type="PROSITE" id="PS00893">
    <property type="entry name" value="NUDIX_BOX"/>
    <property type="match status" value="1"/>
</dbReference>
<dbReference type="InterPro" id="IPR009288">
    <property type="entry name" value="AIG2-like_dom"/>
</dbReference>
<dbReference type="GO" id="GO:0005829">
    <property type="term" value="C:cytosol"/>
    <property type="evidence" value="ECO:0007669"/>
    <property type="project" value="TreeGrafter"/>
</dbReference>
<evidence type="ECO:0000256" key="1">
    <source>
        <dbReference type="ARBA" id="ARBA00001946"/>
    </source>
</evidence>
<dbReference type="GO" id="GO:0019693">
    <property type="term" value="P:ribose phosphate metabolic process"/>
    <property type="evidence" value="ECO:0007669"/>
    <property type="project" value="TreeGrafter"/>
</dbReference>
<proteinExistence type="inferred from homology"/>
<dbReference type="SUPFAM" id="SSF110857">
    <property type="entry name" value="Gamma-glutamyl cyclotransferase-like"/>
    <property type="match status" value="1"/>
</dbReference>
<keyword evidence="5 13" id="KW-0479">Metal-binding</keyword>
<evidence type="ECO:0000313" key="16">
    <source>
        <dbReference type="EMBL" id="ETX15679.1"/>
    </source>
</evidence>
<dbReference type="PATRIC" id="fig|1449350.3.peg.1267"/>
<dbReference type="OrthoDB" id="5292471at2"/>
<dbReference type="Pfam" id="PF00293">
    <property type="entry name" value="NUDIX"/>
    <property type="match status" value="1"/>
</dbReference>
<dbReference type="Gene3D" id="3.90.79.10">
    <property type="entry name" value="Nucleoside Triphosphate Pyrophosphohydrolase"/>
    <property type="match status" value="1"/>
</dbReference>
<evidence type="ECO:0000256" key="6">
    <source>
        <dbReference type="ARBA" id="ARBA00022801"/>
    </source>
</evidence>
<dbReference type="GO" id="GO:0006753">
    <property type="term" value="P:nucleoside phosphate metabolic process"/>
    <property type="evidence" value="ECO:0007669"/>
    <property type="project" value="TreeGrafter"/>
</dbReference>
<evidence type="ECO:0000256" key="2">
    <source>
        <dbReference type="ARBA" id="ARBA00007482"/>
    </source>
</evidence>
<dbReference type="eggNOG" id="COG0494">
    <property type="taxonomic scope" value="Bacteria"/>
</dbReference>
<protein>
    <recommendedName>
        <fullName evidence="4">ADP-ribose pyrophosphatase</fullName>
        <ecNumber evidence="3">3.6.1.13</ecNumber>
    </recommendedName>
    <alternativeName>
        <fullName evidence="9">ADP-ribose diphosphatase</fullName>
    </alternativeName>
    <alternativeName>
        <fullName evidence="11">ADP-ribose phosphohydrolase</fullName>
    </alternativeName>
    <alternativeName>
        <fullName evidence="10">Adenosine diphosphoribose pyrophosphatase</fullName>
    </alternativeName>
</protein>
<dbReference type="PROSITE" id="PS51462">
    <property type="entry name" value="NUDIX"/>
    <property type="match status" value="1"/>
</dbReference>
<comment type="catalytic activity">
    <reaction evidence="12">
        <text>ADP-D-ribose + H2O = D-ribose 5-phosphate + AMP + 2 H(+)</text>
        <dbReference type="Rhea" id="RHEA:10412"/>
        <dbReference type="ChEBI" id="CHEBI:15377"/>
        <dbReference type="ChEBI" id="CHEBI:15378"/>
        <dbReference type="ChEBI" id="CHEBI:57967"/>
        <dbReference type="ChEBI" id="CHEBI:78346"/>
        <dbReference type="ChEBI" id="CHEBI:456215"/>
        <dbReference type="EC" id="3.6.1.13"/>
    </reaction>
</comment>
<dbReference type="InterPro" id="IPR013024">
    <property type="entry name" value="GGCT-like"/>
</dbReference>
<dbReference type="CDD" id="cd06661">
    <property type="entry name" value="GGCT_like"/>
    <property type="match status" value="1"/>
</dbReference>
<gene>
    <name evidence="16" type="ORF">OCH239_14675</name>
</gene>
<name>X7EHU1_9RHOB</name>
<accession>X7EHU1</accession>
<sequence>MTSLFVFGTLRHVPLLARVLGRPEDGIDAVPATCADHRAMTAEGEEFPILLPAAGEVAPGLLLPNLSENDVARIDHYEGVYGYALEPVRVGTEAGPADAQVYRPTDSLWQPGDPWDFETWRARWGEITTLAADEAMASFRTDQPGAPRFARMARAWSQLLARQGAPRDLRARLGMEAVDGPRWMPGFEGFFRLRRFALSHRTFSGGESPRVEREGFAAFDAALVLPYDPERDSLLVIEQLRYGPILRGDPFPWVLEPVAGLVDPGEDPVDTARREAVEEAHLHLGRLEKMLGVYASPGYSSEFFHCFLGIADLSGQDGTLGGAEEENEDIRSHVITFDRAMELIATGEINAGPLAMMIYWLGMNRDRLRALS</sequence>
<comment type="caution">
    <text evidence="16">The sequence shown here is derived from an EMBL/GenBank/DDBJ whole genome shotgun (WGS) entry which is preliminary data.</text>
</comment>